<dbReference type="PANTHER" id="PTHR44068:SF11">
    <property type="entry name" value="GERANYL DIPHOSPHATE 2-C-METHYLTRANSFERASE"/>
    <property type="match status" value="1"/>
</dbReference>
<accession>A0A9C9JZP6</accession>
<dbReference type="InterPro" id="IPR029063">
    <property type="entry name" value="SAM-dependent_MTases_sf"/>
</dbReference>
<dbReference type="Gene3D" id="3.40.50.150">
    <property type="entry name" value="Vaccinia Virus protein VP39"/>
    <property type="match status" value="1"/>
</dbReference>
<dbReference type="AlphaFoldDB" id="A0A9C9JZP6"/>
<dbReference type="PANTHER" id="PTHR44068">
    <property type="entry name" value="ZGC:194242"/>
    <property type="match status" value="1"/>
</dbReference>
<dbReference type="EMBL" id="DRIG01000030">
    <property type="protein sequence ID" value="HEC78043.1"/>
    <property type="molecule type" value="Genomic_DNA"/>
</dbReference>
<evidence type="ECO:0000313" key="3">
    <source>
        <dbReference type="EMBL" id="HEC78043.1"/>
    </source>
</evidence>
<sequence>MERYKKPYAEKEVQEVYDGPGGLLWEAVMGEQIHSGGPEATDALAEALGLKKGMVVVDLCSALGAPARHIAQKYGVTVKGVDMTKTMLEKARERTKKAGLENMIEYYEANVMDLPFDDEMFDIVWGQEAWCYVTDKEKLLKEAYRVLKPGGKIGFTDWIITGEITKEELDPLYDTMQFPYMETFEGYQELLKNTGFKIIKALDQTDEFAKCFDQYYDKVHVELKPTILENFGQELFDFASNLVTIWRKAAKEHKVGRGFFIAEK</sequence>
<proteinExistence type="predicted"/>
<gene>
    <name evidence="3" type="ORF">ENI34_02750</name>
</gene>
<dbReference type="GO" id="GO:0032259">
    <property type="term" value="P:methylation"/>
    <property type="evidence" value="ECO:0007669"/>
    <property type="project" value="UniProtKB-KW"/>
</dbReference>
<dbReference type="InterPro" id="IPR050447">
    <property type="entry name" value="Erg6_SMT_methyltransf"/>
</dbReference>
<protein>
    <submittedName>
        <fullName evidence="3">Methyltransferase domain-containing protein</fullName>
    </submittedName>
</protein>
<comment type="caution">
    <text evidence="3">The sequence shown here is derived from an EMBL/GenBank/DDBJ whole genome shotgun (WGS) entry which is preliminary data.</text>
</comment>
<dbReference type="Pfam" id="PF08241">
    <property type="entry name" value="Methyltransf_11"/>
    <property type="match status" value="1"/>
</dbReference>
<dbReference type="Proteomes" id="UP000885826">
    <property type="component" value="Unassembled WGS sequence"/>
</dbReference>
<dbReference type="InterPro" id="IPR013216">
    <property type="entry name" value="Methyltransf_11"/>
</dbReference>
<organism evidence="3 4">
    <name type="scientific">candidate division WOR-3 bacterium</name>
    <dbReference type="NCBI Taxonomy" id="2052148"/>
    <lineage>
        <taxon>Bacteria</taxon>
        <taxon>Bacteria division WOR-3</taxon>
    </lineage>
</organism>
<dbReference type="SUPFAM" id="SSF53335">
    <property type="entry name" value="S-adenosyl-L-methionine-dependent methyltransferases"/>
    <property type="match status" value="1"/>
</dbReference>
<evidence type="ECO:0000259" key="2">
    <source>
        <dbReference type="Pfam" id="PF08241"/>
    </source>
</evidence>
<keyword evidence="3" id="KW-0489">Methyltransferase</keyword>
<feature type="domain" description="Methyltransferase type 11" evidence="2">
    <location>
        <begin position="60"/>
        <end position="153"/>
    </location>
</feature>
<name>A0A9C9JZP6_UNCW3</name>
<dbReference type="GO" id="GO:0008757">
    <property type="term" value="F:S-adenosylmethionine-dependent methyltransferase activity"/>
    <property type="evidence" value="ECO:0007669"/>
    <property type="project" value="InterPro"/>
</dbReference>
<evidence type="ECO:0000313" key="4">
    <source>
        <dbReference type="Proteomes" id="UP000885826"/>
    </source>
</evidence>
<evidence type="ECO:0000256" key="1">
    <source>
        <dbReference type="ARBA" id="ARBA00022679"/>
    </source>
</evidence>
<reference evidence="3" key="1">
    <citation type="journal article" date="2020" name="mSystems">
        <title>Genome- and Community-Level Interaction Insights into Carbon Utilization and Element Cycling Functions of Hydrothermarchaeota in Hydrothermal Sediment.</title>
        <authorList>
            <person name="Zhou Z."/>
            <person name="Liu Y."/>
            <person name="Xu W."/>
            <person name="Pan J."/>
            <person name="Luo Z.H."/>
            <person name="Li M."/>
        </authorList>
    </citation>
    <scope>NUCLEOTIDE SEQUENCE</scope>
    <source>
        <strain evidence="3">HyVt-388</strain>
    </source>
</reference>
<dbReference type="CDD" id="cd02440">
    <property type="entry name" value="AdoMet_MTases"/>
    <property type="match status" value="1"/>
</dbReference>
<keyword evidence="1" id="KW-0808">Transferase</keyword>